<keyword evidence="9" id="KW-0460">Magnesium</keyword>
<protein>
    <recommendedName>
        <fullName evidence="3">tRNA threonylcarbamoyladenosine biosynthesis protein TsaE</fullName>
    </recommendedName>
    <alternativeName>
        <fullName evidence="10">t(6)A37 threonylcarbamoyladenosine biosynthesis protein TsaE</fullName>
    </alternativeName>
</protein>
<comment type="similarity">
    <text evidence="2">Belongs to the TsaE family.</text>
</comment>
<evidence type="ECO:0000256" key="1">
    <source>
        <dbReference type="ARBA" id="ARBA00004496"/>
    </source>
</evidence>
<dbReference type="GO" id="GO:0046872">
    <property type="term" value="F:metal ion binding"/>
    <property type="evidence" value="ECO:0007669"/>
    <property type="project" value="UniProtKB-KW"/>
</dbReference>
<dbReference type="Gene3D" id="3.40.50.300">
    <property type="entry name" value="P-loop containing nucleotide triphosphate hydrolases"/>
    <property type="match status" value="1"/>
</dbReference>
<dbReference type="GO" id="GO:0005737">
    <property type="term" value="C:cytoplasm"/>
    <property type="evidence" value="ECO:0007669"/>
    <property type="project" value="UniProtKB-SubCell"/>
</dbReference>
<evidence type="ECO:0000256" key="7">
    <source>
        <dbReference type="ARBA" id="ARBA00022741"/>
    </source>
</evidence>
<evidence type="ECO:0000256" key="3">
    <source>
        <dbReference type="ARBA" id="ARBA00019010"/>
    </source>
</evidence>
<dbReference type="PANTHER" id="PTHR33540">
    <property type="entry name" value="TRNA THREONYLCARBAMOYLADENOSINE BIOSYNTHESIS PROTEIN TSAE"/>
    <property type="match status" value="1"/>
</dbReference>
<keyword evidence="6" id="KW-0479">Metal-binding</keyword>
<keyword evidence="4" id="KW-0963">Cytoplasm</keyword>
<dbReference type="EMBL" id="CACVAT010000177">
    <property type="protein sequence ID" value="CAA6811831.1"/>
    <property type="molecule type" value="Genomic_DNA"/>
</dbReference>
<dbReference type="SUPFAM" id="SSF52540">
    <property type="entry name" value="P-loop containing nucleoside triphosphate hydrolases"/>
    <property type="match status" value="1"/>
</dbReference>
<dbReference type="InterPro" id="IPR027417">
    <property type="entry name" value="P-loop_NTPase"/>
</dbReference>
<accession>A0A6S6SXL3</accession>
<dbReference type="GO" id="GO:0002949">
    <property type="term" value="P:tRNA threonylcarbamoyladenosine modification"/>
    <property type="evidence" value="ECO:0007669"/>
    <property type="project" value="InterPro"/>
</dbReference>
<gene>
    <name evidence="11" type="ORF">HELGO_WM33533</name>
</gene>
<dbReference type="GO" id="GO:0005524">
    <property type="term" value="F:ATP binding"/>
    <property type="evidence" value="ECO:0007669"/>
    <property type="project" value="UniProtKB-KW"/>
</dbReference>
<evidence type="ECO:0000256" key="4">
    <source>
        <dbReference type="ARBA" id="ARBA00022490"/>
    </source>
</evidence>
<comment type="subcellular location">
    <subcellularLocation>
        <location evidence="1">Cytoplasm</location>
    </subcellularLocation>
</comment>
<keyword evidence="7" id="KW-0547">Nucleotide-binding</keyword>
<dbReference type="InterPro" id="IPR003442">
    <property type="entry name" value="T6A_TsaE"/>
</dbReference>
<reference evidence="11" key="1">
    <citation type="submission" date="2020-01" db="EMBL/GenBank/DDBJ databases">
        <authorList>
            <person name="Meier V. D."/>
            <person name="Meier V D."/>
        </authorList>
    </citation>
    <scope>NUCLEOTIDE SEQUENCE</scope>
    <source>
        <strain evidence="11">HLG_WM_MAG_09</strain>
    </source>
</reference>
<evidence type="ECO:0000256" key="8">
    <source>
        <dbReference type="ARBA" id="ARBA00022840"/>
    </source>
</evidence>
<evidence type="ECO:0000256" key="10">
    <source>
        <dbReference type="ARBA" id="ARBA00032441"/>
    </source>
</evidence>
<proteinExistence type="inferred from homology"/>
<name>A0A6S6SXL3_9GAMM</name>
<evidence type="ECO:0000256" key="2">
    <source>
        <dbReference type="ARBA" id="ARBA00007599"/>
    </source>
</evidence>
<dbReference type="AlphaFoldDB" id="A0A6S6SXL3"/>
<dbReference type="CDD" id="cd02019">
    <property type="entry name" value="NK"/>
    <property type="match status" value="1"/>
</dbReference>
<keyword evidence="8" id="KW-0067">ATP-binding</keyword>
<sequence length="157" mass="17726">MTETNYPRQQEYMVEGDENMQAFGAALARRLPDDKGCVIALQGDLGAGKTTLVRGLLQALGHTGIVKSPTYTLVEPYQLNERDVYHFDLYRLGEPDELEYIGFRDYFSSTSVCLIEWPERGGNYVPVADIQLIISMIDAGRKIKLNHTKNININNLQ</sequence>
<keyword evidence="5" id="KW-0819">tRNA processing</keyword>
<dbReference type="NCBIfam" id="TIGR00150">
    <property type="entry name" value="T6A_YjeE"/>
    <property type="match status" value="1"/>
</dbReference>
<evidence type="ECO:0000256" key="9">
    <source>
        <dbReference type="ARBA" id="ARBA00022842"/>
    </source>
</evidence>
<evidence type="ECO:0000313" key="11">
    <source>
        <dbReference type="EMBL" id="CAA6811831.1"/>
    </source>
</evidence>
<dbReference type="PANTHER" id="PTHR33540:SF2">
    <property type="entry name" value="TRNA THREONYLCARBAMOYLADENOSINE BIOSYNTHESIS PROTEIN TSAE"/>
    <property type="match status" value="1"/>
</dbReference>
<organism evidence="11">
    <name type="scientific">uncultured Thiotrichaceae bacterium</name>
    <dbReference type="NCBI Taxonomy" id="298394"/>
    <lineage>
        <taxon>Bacteria</taxon>
        <taxon>Pseudomonadati</taxon>
        <taxon>Pseudomonadota</taxon>
        <taxon>Gammaproteobacteria</taxon>
        <taxon>Thiotrichales</taxon>
        <taxon>Thiotrichaceae</taxon>
        <taxon>environmental samples</taxon>
    </lineage>
</organism>
<evidence type="ECO:0000256" key="6">
    <source>
        <dbReference type="ARBA" id="ARBA00022723"/>
    </source>
</evidence>
<evidence type="ECO:0000256" key="5">
    <source>
        <dbReference type="ARBA" id="ARBA00022694"/>
    </source>
</evidence>
<dbReference type="Pfam" id="PF02367">
    <property type="entry name" value="TsaE"/>
    <property type="match status" value="1"/>
</dbReference>